<dbReference type="InterPro" id="IPR001245">
    <property type="entry name" value="Ser-Thr/Tyr_kinase_cat_dom"/>
</dbReference>
<keyword evidence="2" id="KW-0547">Nucleotide-binding</keyword>
<dbReference type="SMART" id="SM00248">
    <property type="entry name" value="ANK"/>
    <property type="match status" value="7"/>
</dbReference>
<dbReference type="InterPro" id="IPR002110">
    <property type="entry name" value="Ankyrin_rpt"/>
</dbReference>
<name>A0A8H3F1T2_9LECA</name>
<dbReference type="PROSITE" id="PS50088">
    <property type="entry name" value="ANK_REPEAT"/>
    <property type="match status" value="1"/>
</dbReference>
<dbReference type="PROSITE" id="PS50011">
    <property type="entry name" value="PROTEIN_KINASE_DOM"/>
    <property type="match status" value="1"/>
</dbReference>
<feature type="repeat" description="ANK" evidence="4">
    <location>
        <begin position="1004"/>
        <end position="1036"/>
    </location>
</feature>
<evidence type="ECO:0000259" key="5">
    <source>
        <dbReference type="PROSITE" id="PS50011"/>
    </source>
</evidence>
<dbReference type="InterPro" id="IPR011009">
    <property type="entry name" value="Kinase-like_dom_sf"/>
</dbReference>
<comment type="caution">
    <text evidence="6">The sequence shown here is derived from an EMBL/GenBank/DDBJ whole genome shotgun (WGS) entry which is preliminary data.</text>
</comment>
<dbReference type="InterPro" id="IPR008271">
    <property type="entry name" value="Ser/Thr_kinase_AS"/>
</dbReference>
<dbReference type="InterPro" id="IPR036770">
    <property type="entry name" value="Ankyrin_rpt-contain_sf"/>
</dbReference>
<dbReference type="GO" id="GO:0005524">
    <property type="term" value="F:ATP binding"/>
    <property type="evidence" value="ECO:0007669"/>
    <property type="project" value="UniProtKB-KW"/>
</dbReference>
<dbReference type="SUPFAM" id="SSF56112">
    <property type="entry name" value="Protein kinase-like (PK-like)"/>
    <property type="match status" value="1"/>
</dbReference>
<dbReference type="Proteomes" id="UP000664521">
    <property type="component" value="Unassembled WGS sequence"/>
</dbReference>
<proteinExistence type="inferred from homology"/>
<evidence type="ECO:0000313" key="6">
    <source>
        <dbReference type="EMBL" id="CAF9912816.1"/>
    </source>
</evidence>
<gene>
    <name evidence="6" type="ORF">HETSPECPRED_001208</name>
</gene>
<dbReference type="SUPFAM" id="SSF48403">
    <property type="entry name" value="Ankyrin repeat"/>
    <property type="match status" value="2"/>
</dbReference>
<keyword evidence="7" id="KW-1185">Reference proteome</keyword>
<dbReference type="OrthoDB" id="626167at2759"/>
<dbReference type="Pfam" id="PF07714">
    <property type="entry name" value="PK_Tyr_Ser-Thr"/>
    <property type="match status" value="1"/>
</dbReference>
<dbReference type="InterPro" id="IPR000719">
    <property type="entry name" value="Prot_kinase_dom"/>
</dbReference>
<dbReference type="GO" id="GO:0004672">
    <property type="term" value="F:protein kinase activity"/>
    <property type="evidence" value="ECO:0007669"/>
    <property type="project" value="InterPro"/>
</dbReference>
<comment type="similarity">
    <text evidence="1">Belongs to the protein kinase superfamily. TKL Ser/Thr protein kinase family.</text>
</comment>
<feature type="domain" description="Protein kinase" evidence="5">
    <location>
        <begin position="67"/>
        <end position="412"/>
    </location>
</feature>
<organism evidence="6 7">
    <name type="scientific">Heterodermia speciosa</name>
    <dbReference type="NCBI Taxonomy" id="116794"/>
    <lineage>
        <taxon>Eukaryota</taxon>
        <taxon>Fungi</taxon>
        <taxon>Dikarya</taxon>
        <taxon>Ascomycota</taxon>
        <taxon>Pezizomycotina</taxon>
        <taxon>Lecanoromycetes</taxon>
        <taxon>OSLEUM clade</taxon>
        <taxon>Lecanoromycetidae</taxon>
        <taxon>Caliciales</taxon>
        <taxon>Physciaceae</taxon>
        <taxon>Heterodermia</taxon>
    </lineage>
</organism>
<dbReference type="AlphaFoldDB" id="A0A8H3F1T2"/>
<dbReference type="EMBL" id="CAJPDS010000012">
    <property type="protein sequence ID" value="CAF9912816.1"/>
    <property type="molecule type" value="Genomic_DNA"/>
</dbReference>
<reference evidence="6" key="1">
    <citation type="submission" date="2021-03" db="EMBL/GenBank/DDBJ databases">
        <authorList>
            <person name="Tagirdzhanova G."/>
        </authorList>
    </citation>
    <scope>NUCLEOTIDE SEQUENCE</scope>
</reference>
<dbReference type="GO" id="GO:0097527">
    <property type="term" value="P:necroptotic signaling pathway"/>
    <property type="evidence" value="ECO:0007669"/>
    <property type="project" value="TreeGrafter"/>
</dbReference>
<sequence length="1129" mass="125637">MDIFESYAHPSPIHPESHTAWKTSAVPEAIVRSATQTASATTSCNDLVSFLSYIRIHNIPIIPVTKSDVRSVLGQGAAFLVNSAELPETYIDPVSGRIFPQGMMVAMKRAKVNENMEDPVAGRLCVIFHDLHILHHPPLSAHPNIVDVLGISFDTEGLLGTQNAVPVLIMECAELGNLAEVLETARKEGQPLNFEDKMSLCLDIAHGLEALHSCDIVHGDVKCENVLIFEREIDFKPEDAHGEDSRRPSLYYANFIIRGLKTELYCKLTDFGASQSFIGKVWVGGSQPWQAPECLKPEYLELELAKRTDIYSFGMLLWRVFLDGDPFNLLGEIEGQNLKEKRQHRNDLVTEIKVKDELVQHACDSLALSDNLSGFQLELLCNVIKITLVKDSHRRELDLTRIIKLLTPNKWYQARYPITPKRLEGDAKYPLLDLETWYSELENASPVVHHAVTSGFQLYAKRLSDQKIKSYDEIRTATAAAYQLATCQANSFGASFQPEKCLNWLLLAAEHKFQQASDALPNVSRALHTLSGASEDDAKEATKKSAIISELCAQGALRENTAMEPLTTDYEAVAETLLNNLKIVSSTSTLLNASANCTYDNLESLPAASAALTVSEDGVSPIHFLSFWSLEKAKALGSRLIQAGADINASAKHSALTKGTPLMWSVHRDCLEHSSILLALGADPTILTDDGDDSLSYAARLHRSSHLQMLLENIPLVKTRGCIGRLIEAAASSQSHFARMKMHGENWQSEATKTLQLLQRWHALMHDSTDFKSLVLQALHGSLKAKHGRRNSDVQISFIRETSIHQLDLRNLLRESVLTFNLELFKSLLDYGVPINNCLDKHKKSLLHLCAKIPDHATAAAEFAPRLLARGAELDARDENGSTPWMDAALGRKWYLTDFLFESGANALVTNSEGFNIFGLCIKAVNLGTIKYLLKYCKEGENIRQEPFLVSRDKNISALQLAAAIPQPRAHSMKLEVIGISLIILKNVISDFSQLNFRSGGVLPNATALDIAAALGNVHMVKYLVKRGAHHSPENRASVLAVIDSKRSETTCCLRRRNLERCAFIVENWDRDPMRARERAEDWTNMRTIDGSFVKSSWEPVRFSYYSRKKVEKAKQRGSGGTVAREWLI</sequence>
<evidence type="ECO:0000313" key="7">
    <source>
        <dbReference type="Proteomes" id="UP000664521"/>
    </source>
</evidence>
<evidence type="ECO:0000256" key="1">
    <source>
        <dbReference type="ARBA" id="ARBA00005843"/>
    </source>
</evidence>
<dbReference type="PANTHER" id="PTHR44329">
    <property type="entry name" value="SERINE/THREONINE-PROTEIN KINASE TNNI3K-RELATED"/>
    <property type="match status" value="1"/>
</dbReference>
<keyword evidence="3" id="KW-0067">ATP-binding</keyword>
<dbReference type="PANTHER" id="PTHR44329:SF298">
    <property type="entry name" value="MIXED LINEAGE KINASE DOMAIN-LIKE PROTEIN"/>
    <property type="match status" value="1"/>
</dbReference>
<evidence type="ECO:0000256" key="3">
    <source>
        <dbReference type="ARBA" id="ARBA00022840"/>
    </source>
</evidence>
<dbReference type="PROSITE" id="PS00108">
    <property type="entry name" value="PROTEIN_KINASE_ST"/>
    <property type="match status" value="1"/>
</dbReference>
<evidence type="ECO:0000256" key="4">
    <source>
        <dbReference type="PROSITE-ProRule" id="PRU00023"/>
    </source>
</evidence>
<dbReference type="Gene3D" id="1.25.40.20">
    <property type="entry name" value="Ankyrin repeat-containing domain"/>
    <property type="match status" value="2"/>
</dbReference>
<dbReference type="InterPro" id="IPR051681">
    <property type="entry name" value="Ser/Thr_Kinases-Pseudokinases"/>
</dbReference>
<evidence type="ECO:0000256" key="2">
    <source>
        <dbReference type="ARBA" id="ARBA00022741"/>
    </source>
</evidence>
<keyword evidence="4" id="KW-0040">ANK repeat</keyword>
<dbReference type="Gene3D" id="1.10.510.10">
    <property type="entry name" value="Transferase(Phosphotransferase) domain 1"/>
    <property type="match status" value="1"/>
</dbReference>
<dbReference type="Pfam" id="PF00023">
    <property type="entry name" value="Ank"/>
    <property type="match status" value="1"/>
</dbReference>
<protein>
    <recommendedName>
        <fullName evidence="5">Protein kinase domain-containing protein</fullName>
    </recommendedName>
</protein>
<dbReference type="SMART" id="SM00220">
    <property type="entry name" value="S_TKc"/>
    <property type="match status" value="1"/>
</dbReference>
<dbReference type="PROSITE" id="PS50297">
    <property type="entry name" value="ANK_REP_REGION"/>
    <property type="match status" value="1"/>
</dbReference>
<accession>A0A8H3F1T2</accession>